<dbReference type="AlphaFoldDB" id="A0AAV0VTY6"/>
<dbReference type="EMBL" id="CARXXK010000001">
    <property type="protein sequence ID" value="CAI6346672.1"/>
    <property type="molecule type" value="Genomic_DNA"/>
</dbReference>
<proteinExistence type="predicted"/>
<reference evidence="2 3" key="1">
    <citation type="submission" date="2023-01" db="EMBL/GenBank/DDBJ databases">
        <authorList>
            <person name="Whitehead M."/>
        </authorList>
    </citation>
    <scope>NUCLEOTIDE SEQUENCE [LARGE SCALE GENOMIC DNA]</scope>
</reference>
<dbReference type="Proteomes" id="UP001160148">
    <property type="component" value="Unassembled WGS sequence"/>
</dbReference>
<feature type="region of interest" description="Disordered" evidence="1">
    <location>
        <begin position="82"/>
        <end position="161"/>
    </location>
</feature>
<feature type="compositionally biased region" description="Polar residues" evidence="1">
    <location>
        <begin position="536"/>
        <end position="548"/>
    </location>
</feature>
<feature type="region of interest" description="Disordered" evidence="1">
    <location>
        <begin position="1"/>
        <end position="32"/>
    </location>
</feature>
<comment type="caution">
    <text evidence="2">The sequence shown here is derived from an EMBL/GenBank/DDBJ whole genome shotgun (WGS) entry which is preliminary data.</text>
</comment>
<feature type="region of interest" description="Disordered" evidence="1">
    <location>
        <begin position="182"/>
        <end position="299"/>
    </location>
</feature>
<evidence type="ECO:0000256" key="1">
    <source>
        <dbReference type="SAM" id="MobiDB-lite"/>
    </source>
</evidence>
<feature type="compositionally biased region" description="Polar residues" evidence="1">
    <location>
        <begin position="380"/>
        <end position="407"/>
    </location>
</feature>
<feature type="compositionally biased region" description="Polar residues" evidence="1">
    <location>
        <begin position="286"/>
        <end position="295"/>
    </location>
</feature>
<feature type="region of interest" description="Disordered" evidence="1">
    <location>
        <begin position="322"/>
        <end position="514"/>
    </location>
</feature>
<feature type="compositionally biased region" description="Basic and acidic residues" evidence="1">
    <location>
        <begin position="205"/>
        <end position="228"/>
    </location>
</feature>
<feature type="compositionally biased region" description="Basic residues" evidence="1">
    <location>
        <begin position="421"/>
        <end position="431"/>
    </location>
</feature>
<sequence>MLVSPVDNNAGGSCRGKQNNNQQCSLPRQKSECSVSNVREPLLANLEISFDEEPEADFCKNDTYAESDDREATGCCRIAKNDTCSTESDDREATGGNTIAKNGDCGARPREESCKPAKEPTRADASRDDPKNVCCRQPTFDDQQQKGAGSSRRNNKPWMGCESLLQVSTPTEADFCKNDTCTESNDREATGCSRIAKNGDCGAGPREESCRPAKEPTRADESRDDLKKTSCCRQPTFDVEQQKGVGLSRRNNEPWTGHESLQVSTPTVRPYKDPTTDKISAPPPKSNNRTVTNRSDGVLQEFEKELSRVEQRRAQLMRCIERKQRALMKENREGRTSIQTYCEQQGSGGEKQPLHDTRDRQPPQQDTRERRQPQYDTSKRQPSQHNTSECRPSQYDTTAHRPSQYDTNNRRPSEYEMRERRSSHHDSRKRRPSQDDTRKRRPSQDDTRKRRPSQHDTRKRRPSQDDTRKRRPSQDDTRKRRPSQDDTRKRRSSQHDTRERQSLKGENRKQPQGGSFAFECFCNFIKKDNSFNTGSATKQVQRNESYQPSARGVSDGNSFCPKQVSSRHNNNNNAYNNTGMEVGRKDATSTGRHDGSGRRSTPRNDATGTSSDFAEQNRSRQDSFQPRGCPRIRVVDLISFINNSSVTSIGGTQKRNNRGWNETQ</sequence>
<feature type="compositionally biased region" description="Basic and acidic residues" evidence="1">
    <location>
        <begin position="322"/>
        <end position="335"/>
    </location>
</feature>
<feature type="compositionally biased region" description="Basic and acidic residues" evidence="1">
    <location>
        <begin position="432"/>
        <end position="509"/>
    </location>
</feature>
<evidence type="ECO:0000313" key="3">
    <source>
        <dbReference type="Proteomes" id="UP001160148"/>
    </source>
</evidence>
<feature type="compositionally biased region" description="Basic and acidic residues" evidence="1">
    <location>
        <begin position="107"/>
        <end position="131"/>
    </location>
</feature>
<feature type="compositionally biased region" description="Polar residues" evidence="1">
    <location>
        <begin position="603"/>
        <end position="614"/>
    </location>
</feature>
<feature type="compositionally biased region" description="Basic and acidic residues" evidence="1">
    <location>
        <begin position="352"/>
        <end position="379"/>
    </location>
</feature>
<feature type="compositionally biased region" description="Basic and acidic residues" evidence="1">
    <location>
        <begin position="582"/>
        <end position="597"/>
    </location>
</feature>
<feature type="compositionally biased region" description="Polar residues" evidence="1">
    <location>
        <begin position="140"/>
        <end position="152"/>
    </location>
</feature>
<name>A0AAV0VTY6_9HEMI</name>
<keyword evidence="3" id="KW-1185">Reference proteome</keyword>
<feature type="compositionally biased region" description="Basic and acidic residues" evidence="1">
    <location>
        <begin position="408"/>
        <end position="420"/>
    </location>
</feature>
<feature type="region of interest" description="Disordered" evidence="1">
    <location>
        <begin position="536"/>
        <end position="627"/>
    </location>
</feature>
<feature type="compositionally biased region" description="Polar residues" evidence="1">
    <location>
        <begin position="336"/>
        <end position="345"/>
    </location>
</feature>
<accession>A0AAV0VTY6</accession>
<evidence type="ECO:0000313" key="2">
    <source>
        <dbReference type="EMBL" id="CAI6346672.1"/>
    </source>
</evidence>
<gene>
    <name evidence="2" type="ORF">MEUPH1_LOCUS3557</name>
</gene>
<protein>
    <submittedName>
        <fullName evidence="2">Uncharacterized protein</fullName>
    </submittedName>
</protein>
<organism evidence="2 3">
    <name type="scientific">Macrosiphum euphorbiae</name>
    <name type="common">potato aphid</name>
    <dbReference type="NCBI Taxonomy" id="13131"/>
    <lineage>
        <taxon>Eukaryota</taxon>
        <taxon>Metazoa</taxon>
        <taxon>Ecdysozoa</taxon>
        <taxon>Arthropoda</taxon>
        <taxon>Hexapoda</taxon>
        <taxon>Insecta</taxon>
        <taxon>Pterygota</taxon>
        <taxon>Neoptera</taxon>
        <taxon>Paraneoptera</taxon>
        <taxon>Hemiptera</taxon>
        <taxon>Sternorrhyncha</taxon>
        <taxon>Aphidomorpha</taxon>
        <taxon>Aphidoidea</taxon>
        <taxon>Aphididae</taxon>
        <taxon>Macrosiphini</taxon>
        <taxon>Macrosiphum</taxon>
    </lineage>
</organism>